<comment type="caution">
    <text evidence="6">The sequence shown here is derived from an EMBL/GenBank/DDBJ whole genome shotgun (WGS) entry which is preliminary data.</text>
</comment>
<keyword evidence="7" id="KW-1185">Reference proteome</keyword>
<keyword evidence="1" id="KW-0479">Metal-binding</keyword>
<dbReference type="EMBL" id="LGRN01000403">
    <property type="protein sequence ID" value="OJD12443.1"/>
    <property type="molecule type" value="Genomic_DNA"/>
</dbReference>
<reference evidence="6 7" key="1">
    <citation type="submission" date="2015-07" db="EMBL/GenBank/DDBJ databases">
        <title>Emmonsia species relationships and genome sequence.</title>
        <authorList>
            <consortium name="The Broad Institute Genomics Platform"/>
            <person name="Cuomo C.A."/>
            <person name="Munoz J.F."/>
            <person name="Imamovic A."/>
            <person name="Priest M.E."/>
            <person name="Young S."/>
            <person name="Clay O.K."/>
            <person name="McEwen J.G."/>
        </authorList>
    </citation>
    <scope>NUCLEOTIDE SEQUENCE [LARGE SCALE GENOMIC DNA]</scope>
    <source>
        <strain evidence="6 7">UAMH 9510</strain>
    </source>
</reference>
<accession>A0A1J9PX34</accession>
<dbReference type="Gene3D" id="6.10.140.2220">
    <property type="match status" value="1"/>
</dbReference>
<dbReference type="STRING" id="1447872.A0A1J9PX34"/>
<name>A0A1J9PX34_9EURO</name>
<dbReference type="SUPFAM" id="SSF144232">
    <property type="entry name" value="HIT/MYND zinc finger-like"/>
    <property type="match status" value="1"/>
</dbReference>
<organism evidence="6 7">
    <name type="scientific">Emergomyces pasteurianus Ep9510</name>
    <dbReference type="NCBI Taxonomy" id="1447872"/>
    <lineage>
        <taxon>Eukaryota</taxon>
        <taxon>Fungi</taxon>
        <taxon>Dikarya</taxon>
        <taxon>Ascomycota</taxon>
        <taxon>Pezizomycotina</taxon>
        <taxon>Eurotiomycetes</taxon>
        <taxon>Eurotiomycetidae</taxon>
        <taxon>Onygenales</taxon>
        <taxon>Ajellomycetaceae</taxon>
        <taxon>Emergomyces</taxon>
    </lineage>
</organism>
<dbReference type="AlphaFoldDB" id="A0A1J9PX34"/>
<evidence type="ECO:0000256" key="3">
    <source>
        <dbReference type="ARBA" id="ARBA00022833"/>
    </source>
</evidence>
<dbReference type="OrthoDB" id="432970at2759"/>
<evidence type="ECO:0000313" key="7">
    <source>
        <dbReference type="Proteomes" id="UP000182235"/>
    </source>
</evidence>
<keyword evidence="3" id="KW-0862">Zinc</keyword>
<dbReference type="Pfam" id="PF01753">
    <property type="entry name" value="zf-MYND"/>
    <property type="match status" value="1"/>
</dbReference>
<evidence type="ECO:0000256" key="1">
    <source>
        <dbReference type="ARBA" id="ARBA00022723"/>
    </source>
</evidence>
<dbReference type="Proteomes" id="UP000182235">
    <property type="component" value="Unassembled WGS sequence"/>
</dbReference>
<protein>
    <recommendedName>
        <fullName evidence="5">MYND-type domain-containing protein</fullName>
    </recommendedName>
</protein>
<evidence type="ECO:0000259" key="5">
    <source>
        <dbReference type="PROSITE" id="PS50865"/>
    </source>
</evidence>
<keyword evidence="2 4" id="KW-0863">Zinc-finger</keyword>
<evidence type="ECO:0000313" key="6">
    <source>
        <dbReference type="EMBL" id="OJD12443.1"/>
    </source>
</evidence>
<evidence type="ECO:0000256" key="4">
    <source>
        <dbReference type="PROSITE-ProRule" id="PRU00134"/>
    </source>
</evidence>
<dbReference type="PROSITE" id="PS50865">
    <property type="entry name" value="ZF_MYND_2"/>
    <property type="match status" value="1"/>
</dbReference>
<proteinExistence type="predicted"/>
<sequence>MADANLNYNKCGACGKVEGADVNLKRYAKCQSTFYCCRDCQKKDWKTHKKICARNAASRMASSSGASPKGLQVAVEKPFHRLNAKTWIHDRPKEDVYKLLIDTYRLRMEDNYKFEGNADMDSIYGGAQDGRQGFERFLRLANSRPHLLPPWWEQKSVTECVAVGAMSGWSDLRCAIGKSDVIEHYGNSDMPMQLRMFGEQIYGYGPGGHDGAAMLRAQMMIENGKMVGI</sequence>
<dbReference type="InterPro" id="IPR002893">
    <property type="entry name" value="Znf_MYND"/>
</dbReference>
<gene>
    <name evidence="6" type="ORF">AJ78_06958</name>
</gene>
<dbReference type="VEuPathDB" id="FungiDB:AJ78_06958"/>
<feature type="domain" description="MYND-type" evidence="5">
    <location>
        <begin position="11"/>
        <end position="52"/>
    </location>
</feature>
<evidence type="ECO:0000256" key="2">
    <source>
        <dbReference type="ARBA" id="ARBA00022771"/>
    </source>
</evidence>
<dbReference type="GO" id="GO:0008270">
    <property type="term" value="F:zinc ion binding"/>
    <property type="evidence" value="ECO:0007669"/>
    <property type="project" value="UniProtKB-KW"/>
</dbReference>